<feature type="binding site" evidence="8">
    <location>
        <position position="381"/>
    </location>
    <ligand>
        <name>substrate</name>
    </ligand>
</feature>
<protein>
    <recommendedName>
        <fullName evidence="8">Arginine biosynthesis bifunctional protein ArgJ</fullName>
    </recommendedName>
    <domain>
        <recommendedName>
            <fullName evidence="8">Glutamate N-acetyltransferase</fullName>
            <ecNumber evidence="8">2.3.1.35</ecNumber>
        </recommendedName>
        <alternativeName>
            <fullName evidence="8">Ornithine acetyltransferase</fullName>
            <shortName evidence="8">OATase</shortName>
        </alternativeName>
        <alternativeName>
            <fullName evidence="8">Ornithine transacetylase</fullName>
        </alternativeName>
    </domain>
    <domain>
        <recommendedName>
            <fullName evidence="8">Amino-acid acetyltransferase</fullName>
            <ecNumber evidence="8">2.3.1.1</ecNumber>
        </recommendedName>
        <alternativeName>
            <fullName evidence="8">N-acetylglutamate synthase</fullName>
            <shortName evidence="8">AGSase</shortName>
        </alternativeName>
    </domain>
    <component>
        <recommendedName>
            <fullName evidence="8">Arginine biosynthesis bifunctional protein ArgJ alpha chain</fullName>
        </recommendedName>
    </component>
    <component>
        <recommendedName>
            <fullName evidence="8">Arginine biosynthesis bifunctional protein ArgJ beta chain</fullName>
        </recommendedName>
    </component>
</protein>
<comment type="pathway">
    <text evidence="8">Amino-acid biosynthesis; L-arginine biosynthesis; L-ornithine and N-acetyl-L-glutamate from L-glutamate and N(2)-acetyl-L-ornithine (cyclic): step 1/1.</text>
</comment>
<comment type="similarity">
    <text evidence="2 8">Belongs to the ArgJ family.</text>
</comment>
<feature type="chain" id="PRO_5023275948" description="Arginine biosynthesis bifunctional protein ArgJ beta chain" evidence="8">
    <location>
        <begin position="178"/>
        <end position="381"/>
    </location>
</feature>
<feature type="active site" description="Nucleophile" evidence="8">
    <location>
        <position position="178"/>
    </location>
</feature>
<dbReference type="PANTHER" id="PTHR23100">
    <property type="entry name" value="ARGININE BIOSYNTHESIS BIFUNCTIONAL PROTEIN ARGJ"/>
    <property type="match status" value="1"/>
</dbReference>
<keyword evidence="5 8" id="KW-0808">Transferase</keyword>
<dbReference type="GO" id="GO:0004042">
    <property type="term" value="F:L-glutamate N-acetyltransferase activity"/>
    <property type="evidence" value="ECO:0007669"/>
    <property type="project" value="UniProtKB-UniRule"/>
</dbReference>
<reference evidence="9 10" key="1">
    <citation type="submission" date="2016-07" db="EMBL/GenBank/DDBJ databases">
        <title>High microdiversification within the ubiquitous acI lineage of Actinobacteria.</title>
        <authorList>
            <person name="Neuenschwander S.M."/>
            <person name="Salcher M."/>
            <person name="Ghai R."/>
            <person name="Pernthaler J."/>
        </authorList>
    </citation>
    <scope>NUCLEOTIDE SEQUENCE [LARGE SCALE GENOMIC DNA]</scope>
    <source>
        <strain evidence="9">MMS-IA-56</strain>
    </source>
</reference>
<evidence type="ECO:0000256" key="6">
    <source>
        <dbReference type="ARBA" id="ARBA00022813"/>
    </source>
</evidence>
<proteinExistence type="inferred from homology"/>
<dbReference type="CDD" id="cd02152">
    <property type="entry name" value="OAT"/>
    <property type="match status" value="1"/>
</dbReference>
<accession>A0A249KGS3</accession>
<comment type="function">
    <text evidence="8">Catalyzes two activities which are involved in the cyclic version of arginine biosynthesis: the synthesis of N-acetylglutamate from glutamate and acetyl-CoA as the acetyl donor, and of ornithine by transacetylation between N(2)-acetylornithine and glutamate.</text>
</comment>
<comment type="subcellular location">
    <subcellularLocation>
        <location evidence="1 8">Cytoplasm</location>
    </subcellularLocation>
</comment>
<keyword evidence="8" id="KW-0028">Amino-acid biosynthesis</keyword>
<feature type="site" description="Cleavage; by autolysis" evidence="8">
    <location>
        <begin position="177"/>
        <end position="178"/>
    </location>
</feature>
<dbReference type="EC" id="2.3.1.1" evidence="8"/>
<dbReference type="SUPFAM" id="SSF56266">
    <property type="entry name" value="DmpA/ArgJ-like"/>
    <property type="match status" value="1"/>
</dbReference>
<feature type="site" description="Involved in the stabilization of negative charge on the oxyanion by the formation of the oxyanion hole" evidence="8">
    <location>
        <position position="108"/>
    </location>
</feature>
<dbReference type="GO" id="GO:0006526">
    <property type="term" value="P:L-arginine biosynthetic process"/>
    <property type="evidence" value="ECO:0007669"/>
    <property type="project" value="UniProtKB-UniRule"/>
</dbReference>
<dbReference type="Pfam" id="PF01960">
    <property type="entry name" value="ArgJ"/>
    <property type="match status" value="1"/>
</dbReference>
<dbReference type="GO" id="GO:0004358">
    <property type="term" value="F:L-glutamate N-acetyltransferase activity, acting on acetyl-L-ornithine as donor"/>
    <property type="evidence" value="ECO:0007669"/>
    <property type="project" value="UniProtKB-UniRule"/>
</dbReference>
<comment type="subunit">
    <text evidence="3 8">Heterotetramer of two alpha and two beta chains.</text>
</comment>
<dbReference type="OrthoDB" id="9804242at2"/>
<feature type="binding site" evidence="8">
    <location>
        <position position="145"/>
    </location>
    <ligand>
        <name>substrate</name>
    </ligand>
</feature>
<dbReference type="InterPro" id="IPR042195">
    <property type="entry name" value="ArgJ_beta_C"/>
</dbReference>
<keyword evidence="10" id="KW-1185">Reference proteome</keyword>
<evidence type="ECO:0000256" key="3">
    <source>
        <dbReference type="ARBA" id="ARBA00011475"/>
    </source>
</evidence>
<name>A0A249KGS3_9ACTN</name>
<keyword evidence="4 8" id="KW-0963">Cytoplasm</keyword>
<keyword evidence="8" id="KW-0055">Arginine biosynthesis</keyword>
<sequence length="381" mass="39403">MKSLPKGFRGAAIAAGLKSSGTLDLTIIENLGPHFDAAAVYTTNKVVAAPVIWSREVTKGKLVRAAVLNSGGANACTGPQGFADTHKTAEKVGELLGVSAGEVVVCSTGLIGELLPMPKILSGLESIATNLKPDSLDDVSRAIMTTDSVPKVATTSVNGVEFAGIAKGAGMLAPALATMLSVVMTDALLPNNAQEIFTRVTDRTYNRIDSDGCTSTNDTVLLMGSGASGVSLSESEFENALMDICGSLSSQLIADAEGSTKTVAITIKGAVTESEAVEVARACARNNLLKCAIFGADPNWGRVLAAVGTADAQMDALNIDVILNGIHVAKESAPNEDKNLVSFAERLVNLEVNLNMGSATATVMTNDLSHDYVHENSAYST</sequence>
<keyword evidence="8" id="KW-0511">Multifunctional enzyme</keyword>
<dbReference type="Gene3D" id="3.10.20.340">
    <property type="entry name" value="ArgJ beta chain, C-terminal domain"/>
    <property type="match status" value="1"/>
</dbReference>
<evidence type="ECO:0000256" key="7">
    <source>
        <dbReference type="ARBA" id="ARBA00023315"/>
    </source>
</evidence>
<feature type="binding site" evidence="8">
    <location>
        <position position="257"/>
    </location>
    <ligand>
        <name>substrate</name>
    </ligand>
</feature>
<evidence type="ECO:0000256" key="8">
    <source>
        <dbReference type="HAMAP-Rule" id="MF_01106"/>
    </source>
</evidence>
<feature type="site" description="Involved in the stabilization of negative charge on the oxyanion by the formation of the oxyanion hole" evidence="8">
    <location>
        <position position="109"/>
    </location>
</feature>
<dbReference type="NCBIfam" id="TIGR00120">
    <property type="entry name" value="ArgJ"/>
    <property type="match status" value="1"/>
</dbReference>
<evidence type="ECO:0000256" key="1">
    <source>
        <dbReference type="ARBA" id="ARBA00004496"/>
    </source>
</evidence>
<comment type="pathway">
    <text evidence="8">Amino-acid biosynthesis; L-arginine biosynthesis; N(2)-acetyl-L-ornithine from L-glutamate: step 1/4.</text>
</comment>
<feature type="chain" id="PRO_5023275947" description="Arginine biosynthesis bifunctional protein ArgJ alpha chain" evidence="8">
    <location>
        <begin position="1"/>
        <end position="177"/>
    </location>
</feature>
<dbReference type="KEGG" id="psuf:A1sIA56_03100"/>
<comment type="catalytic activity">
    <reaction evidence="8">
        <text>L-glutamate + acetyl-CoA = N-acetyl-L-glutamate + CoA + H(+)</text>
        <dbReference type="Rhea" id="RHEA:24292"/>
        <dbReference type="ChEBI" id="CHEBI:15378"/>
        <dbReference type="ChEBI" id="CHEBI:29985"/>
        <dbReference type="ChEBI" id="CHEBI:44337"/>
        <dbReference type="ChEBI" id="CHEBI:57287"/>
        <dbReference type="ChEBI" id="CHEBI:57288"/>
        <dbReference type="EC" id="2.3.1.1"/>
    </reaction>
</comment>
<dbReference type="UniPathway" id="UPA00068">
    <property type="reaction ID" value="UER00106"/>
</dbReference>
<evidence type="ECO:0000313" key="9">
    <source>
        <dbReference type="EMBL" id="ASY15905.1"/>
    </source>
</evidence>
<comment type="catalytic activity">
    <reaction evidence="8">
        <text>N(2)-acetyl-L-ornithine + L-glutamate = N-acetyl-L-glutamate + L-ornithine</text>
        <dbReference type="Rhea" id="RHEA:15349"/>
        <dbReference type="ChEBI" id="CHEBI:29985"/>
        <dbReference type="ChEBI" id="CHEBI:44337"/>
        <dbReference type="ChEBI" id="CHEBI:46911"/>
        <dbReference type="ChEBI" id="CHEBI:57805"/>
        <dbReference type="EC" id="2.3.1.35"/>
    </reaction>
</comment>
<feature type="binding site" evidence="8">
    <location>
        <position position="178"/>
    </location>
    <ligand>
        <name>substrate</name>
    </ligand>
</feature>
<dbReference type="GO" id="GO:0006592">
    <property type="term" value="P:ornithine biosynthetic process"/>
    <property type="evidence" value="ECO:0007669"/>
    <property type="project" value="TreeGrafter"/>
</dbReference>
<dbReference type="AlphaFoldDB" id="A0A249KGS3"/>
<evidence type="ECO:0000256" key="5">
    <source>
        <dbReference type="ARBA" id="ARBA00022679"/>
    </source>
</evidence>
<dbReference type="FunFam" id="3.10.20.340:FF:000003">
    <property type="entry name" value="Arginine biosynthesis bifunctional protein ArgJ"/>
    <property type="match status" value="1"/>
</dbReference>
<dbReference type="HAMAP" id="MF_01106">
    <property type="entry name" value="ArgJ"/>
    <property type="match status" value="1"/>
</dbReference>
<feature type="binding site" evidence="8">
    <location>
        <position position="376"/>
    </location>
    <ligand>
        <name>substrate</name>
    </ligand>
</feature>
<dbReference type="InterPro" id="IPR016117">
    <property type="entry name" value="ArgJ-like_dom_sf"/>
</dbReference>
<dbReference type="NCBIfam" id="NF003802">
    <property type="entry name" value="PRK05388.1"/>
    <property type="match status" value="1"/>
</dbReference>
<keyword evidence="7 8" id="KW-0012">Acyltransferase</keyword>
<evidence type="ECO:0000256" key="2">
    <source>
        <dbReference type="ARBA" id="ARBA00006774"/>
    </source>
</evidence>
<dbReference type="EMBL" id="CP016773">
    <property type="protein sequence ID" value="ASY15905.1"/>
    <property type="molecule type" value="Genomic_DNA"/>
</dbReference>
<dbReference type="PANTHER" id="PTHR23100:SF0">
    <property type="entry name" value="ARGININE BIOSYNTHESIS BIFUNCTIONAL PROTEIN ARGJ, MITOCHONDRIAL"/>
    <property type="match status" value="1"/>
</dbReference>
<feature type="binding site" evidence="8">
    <location>
        <position position="167"/>
    </location>
    <ligand>
        <name>substrate</name>
    </ligand>
</feature>
<dbReference type="Proteomes" id="UP000217215">
    <property type="component" value="Chromosome"/>
</dbReference>
<dbReference type="EC" id="2.3.1.35" evidence="8"/>
<gene>
    <name evidence="8" type="primary">argJ</name>
    <name evidence="9" type="ORF">A1sIA56_03100</name>
</gene>
<dbReference type="RefSeq" id="WP_095673497.1">
    <property type="nucleotide sequence ID" value="NZ_CP016773.1"/>
</dbReference>
<keyword evidence="6 8" id="KW-0068">Autocatalytic cleavage</keyword>
<evidence type="ECO:0000256" key="4">
    <source>
        <dbReference type="ARBA" id="ARBA00022490"/>
    </source>
</evidence>
<organism evidence="9 10">
    <name type="scientific">Candidatus Planktophila sulfonica</name>
    <dbReference type="NCBI Taxonomy" id="1884904"/>
    <lineage>
        <taxon>Bacteria</taxon>
        <taxon>Bacillati</taxon>
        <taxon>Actinomycetota</taxon>
        <taxon>Actinomycetes</taxon>
        <taxon>Candidatus Nanopelagicales</taxon>
        <taxon>Candidatus Nanopelagicaceae</taxon>
        <taxon>Candidatus Planktophila</taxon>
    </lineage>
</organism>
<dbReference type="Gene3D" id="3.60.70.12">
    <property type="entry name" value="L-amino peptidase D-ALA esterase/amidase"/>
    <property type="match status" value="1"/>
</dbReference>
<dbReference type="InterPro" id="IPR002813">
    <property type="entry name" value="Arg_biosynth_ArgJ"/>
</dbReference>
<evidence type="ECO:0000313" key="10">
    <source>
        <dbReference type="Proteomes" id="UP000217215"/>
    </source>
</evidence>
<dbReference type="GO" id="GO:0005737">
    <property type="term" value="C:cytoplasm"/>
    <property type="evidence" value="ECO:0007669"/>
    <property type="project" value="UniProtKB-SubCell"/>
</dbReference>